<dbReference type="CDD" id="cd16894">
    <property type="entry name" value="MltD-like"/>
    <property type="match status" value="1"/>
</dbReference>
<dbReference type="InterPro" id="IPR008258">
    <property type="entry name" value="Transglycosylase_SLT_dom_1"/>
</dbReference>
<feature type="domain" description="LysM" evidence="2">
    <location>
        <begin position="346"/>
        <end position="389"/>
    </location>
</feature>
<dbReference type="Pfam" id="PF01464">
    <property type="entry name" value="SLT"/>
    <property type="match status" value="1"/>
</dbReference>
<sequence>MPPPTLPSHVPDVLTRALRLVLVSLLLVVAGCQSRGGNEPDSDTERAVSIGKQIEWSKDLRQAAEEEEQHEDIWERIRAGYQLQDQIGTNPRIERQRFGFASRPGSIQQIAERSGPYIHYIVERLEENNMPLELALLPMIESSYNPLAYSHANAAGLWQFIPSTGRHFNLRQTNWYDGRRDIMASTSAAISYLKRLHDMFNGDWLLALASYNAGEGTVSRAIESNQRRGLPTDYWNLPLPRETQDYVPKLLAVSQIILTPASYGVSLAPIANQPYFEKVTIRHQLDLARVAALSDVDEDELYQLNPAFKRGITLDGPRHLLVPVDKAEGLSESLARLSPDSLVQWQRYQVRSGDSLHGIANRHHVTVNTLRDINRLSGNRVRVGQTLLIPQTPGGVTPPGPLYERSQPTLAAKASPPAAKTRSYRVRRGDSLWEIAKRHNVTLADLQRWNGLKGKSLRAGQVLTLHSAGSSQVKTTGQRSAVTYYKVRRGDSLSAIAQRFAVRTQHLKQWNPSLGRTLKAGQTLTLHLKRR</sequence>
<dbReference type="Gene3D" id="3.10.350.10">
    <property type="entry name" value="LysM domain"/>
    <property type="match status" value="3"/>
</dbReference>
<dbReference type="PANTHER" id="PTHR33734">
    <property type="entry name" value="LYSM DOMAIN-CONTAINING GPI-ANCHORED PROTEIN 2"/>
    <property type="match status" value="1"/>
</dbReference>
<dbReference type="RefSeq" id="WP_090310354.1">
    <property type="nucleotide sequence ID" value="NZ_FNZE01000006.1"/>
</dbReference>
<evidence type="ECO:0000313" key="4">
    <source>
        <dbReference type="Proteomes" id="UP000242930"/>
    </source>
</evidence>
<gene>
    <name evidence="3" type="ORF">SAMN05216201_106218</name>
</gene>
<name>A0A1H6XH90_9PSED</name>
<feature type="domain" description="LysM" evidence="2">
    <location>
        <begin position="483"/>
        <end position="526"/>
    </location>
</feature>
<evidence type="ECO:0000256" key="1">
    <source>
        <dbReference type="ARBA" id="ARBA00007734"/>
    </source>
</evidence>
<dbReference type="SMART" id="SM00257">
    <property type="entry name" value="LysM"/>
    <property type="match status" value="3"/>
</dbReference>
<dbReference type="AlphaFoldDB" id="A0A1H6XH90"/>
<dbReference type="GO" id="GO:0000270">
    <property type="term" value="P:peptidoglycan metabolic process"/>
    <property type="evidence" value="ECO:0007669"/>
    <property type="project" value="InterPro"/>
</dbReference>
<protein>
    <submittedName>
        <fullName evidence="3">Membrane-bound lytic murein transglycosylase D</fullName>
    </submittedName>
</protein>
<dbReference type="CDD" id="cd00118">
    <property type="entry name" value="LysM"/>
    <property type="match status" value="3"/>
</dbReference>
<dbReference type="PROSITE" id="PS51782">
    <property type="entry name" value="LYSM"/>
    <property type="match status" value="3"/>
</dbReference>
<organism evidence="3 4">
    <name type="scientific">Pseudomonas linyingensis</name>
    <dbReference type="NCBI Taxonomy" id="915471"/>
    <lineage>
        <taxon>Bacteria</taxon>
        <taxon>Pseudomonadati</taxon>
        <taxon>Pseudomonadota</taxon>
        <taxon>Gammaproteobacteria</taxon>
        <taxon>Pseudomonadales</taxon>
        <taxon>Pseudomonadaceae</taxon>
        <taxon>Pseudomonas</taxon>
    </lineage>
</organism>
<dbReference type="InterPro" id="IPR023346">
    <property type="entry name" value="Lysozyme-like_dom_sf"/>
</dbReference>
<dbReference type="Gene3D" id="1.10.530.10">
    <property type="match status" value="1"/>
</dbReference>
<reference evidence="4" key="1">
    <citation type="submission" date="2016-10" db="EMBL/GenBank/DDBJ databases">
        <authorList>
            <person name="Varghese N."/>
            <person name="Submissions S."/>
        </authorList>
    </citation>
    <scope>NUCLEOTIDE SEQUENCE [LARGE SCALE GENOMIC DNA]</scope>
    <source>
        <strain evidence="4">LMG 25967</strain>
    </source>
</reference>
<comment type="similarity">
    <text evidence="1">Belongs to the transglycosylase Slt family.</text>
</comment>
<accession>A0A1H6XH90</accession>
<dbReference type="STRING" id="915471.SAMN05216201_106218"/>
<dbReference type="InterPro" id="IPR018392">
    <property type="entry name" value="LysM"/>
</dbReference>
<dbReference type="InterPro" id="IPR036779">
    <property type="entry name" value="LysM_dom_sf"/>
</dbReference>
<evidence type="ECO:0000259" key="2">
    <source>
        <dbReference type="PROSITE" id="PS51782"/>
    </source>
</evidence>
<keyword evidence="4" id="KW-1185">Reference proteome</keyword>
<dbReference type="Pfam" id="PF01476">
    <property type="entry name" value="LysM"/>
    <property type="match status" value="3"/>
</dbReference>
<evidence type="ECO:0000313" key="3">
    <source>
        <dbReference type="EMBL" id="SEJ28453.1"/>
    </source>
</evidence>
<dbReference type="PROSITE" id="PS00922">
    <property type="entry name" value="TRANSGLYCOSYLASE"/>
    <property type="match status" value="1"/>
</dbReference>
<dbReference type="OrthoDB" id="9815002at2"/>
<dbReference type="FunFam" id="1.10.530.10:FF:000004">
    <property type="entry name" value="Membrane-bound lytic murein transglycosylase D"/>
    <property type="match status" value="1"/>
</dbReference>
<dbReference type="Proteomes" id="UP000242930">
    <property type="component" value="Unassembled WGS sequence"/>
</dbReference>
<dbReference type="GO" id="GO:0008932">
    <property type="term" value="F:lytic endotransglycosylase activity"/>
    <property type="evidence" value="ECO:0007669"/>
    <property type="project" value="TreeGrafter"/>
</dbReference>
<proteinExistence type="inferred from homology"/>
<dbReference type="EMBL" id="FNZE01000006">
    <property type="protein sequence ID" value="SEJ28453.1"/>
    <property type="molecule type" value="Genomic_DNA"/>
</dbReference>
<dbReference type="InterPro" id="IPR000189">
    <property type="entry name" value="Transglyc_AS"/>
</dbReference>
<dbReference type="PANTHER" id="PTHR33734:SF22">
    <property type="entry name" value="MEMBRANE-BOUND LYTIC MUREIN TRANSGLYCOSYLASE D"/>
    <property type="match status" value="1"/>
</dbReference>
<dbReference type="GO" id="GO:0016020">
    <property type="term" value="C:membrane"/>
    <property type="evidence" value="ECO:0007669"/>
    <property type="project" value="InterPro"/>
</dbReference>
<dbReference type="SUPFAM" id="SSF53955">
    <property type="entry name" value="Lysozyme-like"/>
    <property type="match status" value="1"/>
</dbReference>
<dbReference type="SUPFAM" id="SSF54106">
    <property type="entry name" value="LysM domain"/>
    <property type="match status" value="3"/>
</dbReference>
<feature type="domain" description="LysM" evidence="2">
    <location>
        <begin position="422"/>
        <end position="465"/>
    </location>
</feature>